<evidence type="ECO:0000256" key="12">
    <source>
        <dbReference type="ARBA" id="ARBA00023128"/>
    </source>
</evidence>
<dbReference type="InterPro" id="IPR015421">
    <property type="entry name" value="PyrdxlP-dep_Trfase_major"/>
</dbReference>
<dbReference type="GO" id="GO:0003992">
    <property type="term" value="F:N2-acetyl-L-ornithine:2-oxoglutarate 5-aminotransferase activity"/>
    <property type="evidence" value="ECO:0007669"/>
    <property type="project" value="UniProtKB-EC"/>
</dbReference>
<keyword evidence="17" id="KW-1185">Reference proteome</keyword>
<proteinExistence type="inferred from homology"/>
<keyword evidence="12" id="KW-0496">Mitochondrion</keyword>
<dbReference type="SUPFAM" id="SSF53383">
    <property type="entry name" value="PLP-dependent transferases"/>
    <property type="match status" value="1"/>
</dbReference>
<dbReference type="PANTHER" id="PTHR11986:SF79">
    <property type="entry name" value="ACETYLORNITHINE AMINOTRANSFERASE, MITOCHONDRIAL"/>
    <property type="match status" value="1"/>
</dbReference>
<evidence type="ECO:0000256" key="14">
    <source>
        <dbReference type="ARBA" id="ARBA00078458"/>
    </source>
</evidence>
<comment type="similarity">
    <text evidence="4">Belongs to the class-III pyridoxal-phosphate-dependent aminotransferase family.</text>
</comment>
<dbReference type="Proteomes" id="UP000008021">
    <property type="component" value="Chromosome 7"/>
</dbReference>
<dbReference type="eggNOG" id="ENOG502QPXI">
    <property type="taxonomic scope" value="Eukaryota"/>
</dbReference>
<comment type="catalytic activity">
    <reaction evidence="13">
        <text>N(2)-acetyl-L-ornithine + 2-oxoglutarate = N-acetyl-L-glutamate 5-semialdehyde + L-glutamate</text>
        <dbReference type="Rhea" id="RHEA:18049"/>
        <dbReference type="ChEBI" id="CHEBI:16810"/>
        <dbReference type="ChEBI" id="CHEBI:29123"/>
        <dbReference type="ChEBI" id="CHEBI:29985"/>
        <dbReference type="ChEBI" id="CHEBI:57805"/>
        <dbReference type="EC" id="2.6.1.11"/>
    </reaction>
</comment>
<keyword evidence="10" id="KW-0663">Pyridoxal phosphate</keyword>
<reference evidence="16" key="2">
    <citation type="submission" date="2018-05" db="EMBL/GenBank/DDBJ databases">
        <title>OmerRS3 (Oryza meridionalis Reference Sequence Version 3).</title>
        <authorList>
            <person name="Zhang J."/>
            <person name="Kudrna D."/>
            <person name="Lee S."/>
            <person name="Talag J."/>
            <person name="Welchert J."/>
            <person name="Wing R.A."/>
        </authorList>
    </citation>
    <scope>NUCLEOTIDE SEQUENCE [LARGE SCALE GENOMIC DNA]</scope>
    <source>
        <strain evidence="16">cv. OR44</strain>
    </source>
</reference>
<dbReference type="EnsemblPlants" id="OMERI07G10590.2">
    <property type="protein sequence ID" value="OMERI07G10590.2"/>
    <property type="gene ID" value="OMERI07G10590"/>
</dbReference>
<dbReference type="GO" id="GO:0005739">
    <property type="term" value="C:mitochondrion"/>
    <property type="evidence" value="ECO:0007669"/>
    <property type="project" value="UniProtKB-SubCell"/>
</dbReference>
<evidence type="ECO:0000256" key="2">
    <source>
        <dbReference type="ARBA" id="ARBA00004173"/>
    </source>
</evidence>
<evidence type="ECO:0000256" key="11">
    <source>
        <dbReference type="ARBA" id="ARBA00022946"/>
    </source>
</evidence>
<feature type="region of interest" description="Disordered" evidence="15">
    <location>
        <begin position="794"/>
        <end position="837"/>
    </location>
</feature>
<dbReference type="InterPro" id="IPR015422">
    <property type="entry name" value="PyrdxlP-dep_Trfase_small"/>
</dbReference>
<evidence type="ECO:0000256" key="4">
    <source>
        <dbReference type="ARBA" id="ARBA00008954"/>
    </source>
</evidence>
<keyword evidence="9" id="KW-0808">Transferase</keyword>
<dbReference type="GO" id="GO:0006526">
    <property type="term" value="P:L-arginine biosynthetic process"/>
    <property type="evidence" value="ECO:0007669"/>
    <property type="project" value="UniProtKB-KW"/>
</dbReference>
<evidence type="ECO:0000313" key="17">
    <source>
        <dbReference type="Proteomes" id="UP000008021"/>
    </source>
</evidence>
<dbReference type="Gene3D" id="3.40.640.10">
    <property type="entry name" value="Type I PLP-dependent aspartate aminotransferase-like (Major domain)"/>
    <property type="match status" value="1"/>
</dbReference>
<sequence>MNSLQSFLALNPPATAAALGGLGLGGARLRPSRVTACLATPTPTPPPQTSAPLAPAAAAARRELSAASRAVVEDEARYIVGTYNRSRVVLVAGRGCKLYDADGREYLDMAAGIAVNALGHADPDWVAAVSAQAATLVHASNVQYTVPQASLERVTPTAHHVFDALPNPLLTVIISFFRVHVALAKRLVEASFADRVFFANTGTEANEAAIKFARKYQRVARPGGDAPTEFMSFTNCFHGRTMGSLALTSKGQYREPFAPVMPGATFAEYGNLEEAKKVIQSGKIAAVFVEPVQGEGGIHSATKEFLQGLRDACDEAGALLVFDEVQCGLGRTGYLWAYEAYGVVPDIMTLAKPLAGGLPIGVVLVTEKVASAINYGDHGTTFGGGPLAALTTLDKIQKPGFLAEVAKKGENFKQLLSTKLSGNAHVKEIRGIGLIVGIELDMTCRMAAGKQKKRIIRSTNSDQNRTWKKSKVESSNCHISLRSQISLKWDDYQKRVVPQKEQVGILWSDLAPFIDSRQKHDSGLADVTYIPPETFSLENLRSVLSYKVWDTCLTEADRKSSSLCYGDTHPDALLNKEKQIRADEKAYRVNLNNYHSNMVESLKKWKKRWLSSDDPEIMFRDNNLAKHKQGDTRPKVTSSEMPLKVAQSSDVSKFMSYIEISRTQHNLVKSMKQSGDGIKTKHLTRVIGNLDKFHVKPYGTLIDDEQRRLREHWLNISCNDIPAAFEVLKNNRVTTEKLRNLLGLELGEKNVSIMRKADQLAGITKELGQHGACENDGSTDLQDALVEQLSEDMLQGGNDHCPSRQDCDDDETKHIETSADHHDSQGRENSDLQAQDYKGTSCADRSISFCASNVEEQNEDFVNTKFSNDGPDVQAEDFKEISYTDTTIIDHSPESRQIKTTCYTTAPIDTRESQNTQAQSLEGITYTGPSMHAHEQNQGLKGTRYKIMIDKGHSANDISLVNSYPEMNDVTMDSKEVENTTVIPSNSSTLLSNTSGGQIPVEEHLNGQAAKGVKDLWELPEPDDSYYLPLENSSVYNGSGGLQIGHRHLPAGQQGSVVCMENGILSQQQSQVTIAAAFPMDNPASFMQPCSNRQSNGQVQTVANDIGMLPYSLEHTDCIGQSTDLHSLDNNRFSQPTHFPSPLQEQQLVDQSNSVLYDELHKNLYSDVSLQTKGNNSILEQRSFASSGSMDHRYNHFPQEHQPHDNWPAMESNNCLPQALPVGSSNTDGSLFSALAQYRLPSSSLHMQSGRSSPSQLLEIRNQVPMSGSFVPRTQGTNLQAPSIYGYTQNLPSSSSSHVASVGSLNNMQWTNLIQQNPGMPNLTNRQFRGPWTR</sequence>
<keyword evidence="7" id="KW-0032">Aminotransferase</keyword>
<organism evidence="16">
    <name type="scientific">Oryza meridionalis</name>
    <dbReference type="NCBI Taxonomy" id="40149"/>
    <lineage>
        <taxon>Eukaryota</taxon>
        <taxon>Viridiplantae</taxon>
        <taxon>Streptophyta</taxon>
        <taxon>Embryophyta</taxon>
        <taxon>Tracheophyta</taxon>
        <taxon>Spermatophyta</taxon>
        <taxon>Magnoliopsida</taxon>
        <taxon>Liliopsida</taxon>
        <taxon>Poales</taxon>
        <taxon>Poaceae</taxon>
        <taxon>BOP clade</taxon>
        <taxon>Oryzoideae</taxon>
        <taxon>Oryzeae</taxon>
        <taxon>Oryzinae</taxon>
        <taxon>Oryza</taxon>
    </lineage>
</organism>
<dbReference type="InterPro" id="IPR049704">
    <property type="entry name" value="Aminotrans_3_PPA_site"/>
</dbReference>
<dbReference type="FunFam" id="3.40.640.10:FF:000280">
    <property type="entry name" value="Acetylornithine aminotransferase, mitochondrial"/>
    <property type="match status" value="1"/>
</dbReference>
<evidence type="ECO:0000256" key="8">
    <source>
        <dbReference type="ARBA" id="ARBA00022605"/>
    </source>
</evidence>
<evidence type="ECO:0000313" key="16">
    <source>
        <dbReference type="EnsemblPlants" id="OMERI07G10590.2"/>
    </source>
</evidence>
<dbReference type="PROSITE" id="PS00600">
    <property type="entry name" value="AA_TRANSFER_CLASS_3"/>
    <property type="match status" value="1"/>
</dbReference>
<dbReference type="PANTHER" id="PTHR11986">
    <property type="entry name" value="AMINOTRANSFERASE CLASS III"/>
    <property type="match status" value="1"/>
</dbReference>
<comment type="cofactor">
    <cofactor evidence="1">
        <name>pyridoxal 5'-phosphate</name>
        <dbReference type="ChEBI" id="CHEBI:597326"/>
    </cofactor>
</comment>
<evidence type="ECO:0000256" key="7">
    <source>
        <dbReference type="ARBA" id="ARBA00022576"/>
    </source>
</evidence>
<evidence type="ECO:0000256" key="13">
    <source>
        <dbReference type="ARBA" id="ARBA00050813"/>
    </source>
</evidence>
<dbReference type="GO" id="GO:0030170">
    <property type="term" value="F:pyridoxal phosphate binding"/>
    <property type="evidence" value="ECO:0007669"/>
    <property type="project" value="InterPro"/>
</dbReference>
<dbReference type="HOGENOM" id="CLU_005925_1_0_1"/>
<dbReference type="Gramene" id="OMERI07G10590.2">
    <property type="protein sequence ID" value="OMERI07G10590.2"/>
    <property type="gene ID" value="OMERI07G10590"/>
</dbReference>
<evidence type="ECO:0000256" key="15">
    <source>
        <dbReference type="SAM" id="MobiDB-lite"/>
    </source>
</evidence>
<dbReference type="InterPro" id="IPR005814">
    <property type="entry name" value="Aminotrans_3"/>
</dbReference>
<evidence type="ECO:0000256" key="6">
    <source>
        <dbReference type="ARBA" id="ARBA00022571"/>
    </source>
</evidence>
<comment type="subcellular location">
    <subcellularLocation>
        <location evidence="2">Mitochondrion</location>
    </subcellularLocation>
</comment>
<dbReference type="STRING" id="40149.A0A0E0EAX8"/>
<dbReference type="GO" id="GO:0009570">
    <property type="term" value="C:chloroplast stroma"/>
    <property type="evidence" value="ECO:0007669"/>
    <property type="project" value="TreeGrafter"/>
</dbReference>
<reference evidence="16" key="1">
    <citation type="submission" date="2015-04" db="UniProtKB">
        <authorList>
            <consortium name="EnsemblPlants"/>
        </authorList>
    </citation>
    <scope>IDENTIFICATION</scope>
</reference>
<dbReference type="InterPro" id="IPR050103">
    <property type="entry name" value="Class-III_PLP-dep_AT"/>
</dbReference>
<evidence type="ECO:0000256" key="3">
    <source>
        <dbReference type="ARBA" id="ARBA00005024"/>
    </source>
</evidence>
<keyword evidence="8" id="KW-0028">Amino-acid biosynthesis</keyword>
<dbReference type="Pfam" id="PF00202">
    <property type="entry name" value="Aminotran_3"/>
    <property type="match status" value="1"/>
</dbReference>
<dbReference type="GO" id="GO:0042802">
    <property type="term" value="F:identical protein binding"/>
    <property type="evidence" value="ECO:0007669"/>
    <property type="project" value="TreeGrafter"/>
</dbReference>
<keyword evidence="6" id="KW-0055">Arginine biosynthesis</keyword>
<name>A0A0E0EAX8_9ORYZ</name>
<dbReference type="EC" id="2.6.1.11" evidence="5"/>
<protein>
    <recommendedName>
        <fullName evidence="5">acetylornithine transaminase</fullName>
        <ecNumber evidence="5">2.6.1.11</ecNumber>
    </recommendedName>
    <alternativeName>
        <fullName evidence="14">Acetylornithine transaminase</fullName>
    </alternativeName>
</protein>
<accession>A0A0E0EAX8</accession>
<evidence type="ECO:0000256" key="5">
    <source>
        <dbReference type="ARBA" id="ARBA00012919"/>
    </source>
</evidence>
<keyword evidence="11" id="KW-0809">Transit peptide</keyword>
<evidence type="ECO:0000256" key="10">
    <source>
        <dbReference type="ARBA" id="ARBA00022898"/>
    </source>
</evidence>
<feature type="compositionally biased region" description="Basic and acidic residues" evidence="15">
    <location>
        <begin position="801"/>
        <end position="830"/>
    </location>
</feature>
<dbReference type="CDD" id="cd00610">
    <property type="entry name" value="OAT_like"/>
    <property type="match status" value="1"/>
</dbReference>
<comment type="pathway">
    <text evidence="3">Amino-acid biosynthesis; L-arginine biosynthesis; N(2)-acetyl-L-ornithine from L-glutamate: step 4/4.</text>
</comment>
<evidence type="ECO:0000256" key="9">
    <source>
        <dbReference type="ARBA" id="ARBA00022679"/>
    </source>
</evidence>
<dbReference type="Gene3D" id="3.90.1150.10">
    <property type="entry name" value="Aspartate Aminotransferase, domain 1"/>
    <property type="match status" value="1"/>
</dbReference>
<dbReference type="InterPro" id="IPR015424">
    <property type="entry name" value="PyrdxlP-dep_Trfase"/>
</dbReference>
<evidence type="ECO:0000256" key="1">
    <source>
        <dbReference type="ARBA" id="ARBA00001933"/>
    </source>
</evidence>